<name>A0A829D822_LEPIR</name>
<evidence type="ECO:0000313" key="1">
    <source>
        <dbReference type="EMBL" id="EMY04541.1"/>
    </source>
</evidence>
<dbReference type="EMBL" id="AFJL02000123">
    <property type="protein sequence ID" value="EMY04541.1"/>
    <property type="molecule type" value="Genomic_DNA"/>
</dbReference>
<protein>
    <submittedName>
        <fullName evidence="1">Uncharacterized protein</fullName>
    </submittedName>
</protein>
<reference evidence="1 2" key="1">
    <citation type="submission" date="2013-02" db="EMBL/GenBank/DDBJ databases">
        <authorList>
            <person name="Harkins D.M."/>
            <person name="Durkin A.S."/>
            <person name="Brinkac L.M."/>
            <person name="Haft D.H."/>
            <person name="Selengut J.D."/>
            <person name="Sanka R."/>
            <person name="DePew J."/>
            <person name="Purushe J."/>
            <person name="Whelen A.C."/>
            <person name="Vinetz J.M."/>
            <person name="Sutton G.G."/>
            <person name="Nierman W.C."/>
            <person name="Fouts D.E."/>
        </authorList>
    </citation>
    <scope>NUCLEOTIDE SEQUENCE [LARGE SCALE GENOMIC DNA]</scope>
    <source>
        <strain evidence="1 2">2002000626</strain>
    </source>
</reference>
<comment type="caution">
    <text evidence="1">The sequence shown here is derived from an EMBL/GenBank/DDBJ whole genome shotgun (WGS) entry which is preliminary data.</text>
</comment>
<dbReference type="Proteomes" id="UP000012329">
    <property type="component" value="Unassembled WGS sequence"/>
</dbReference>
<evidence type="ECO:0000313" key="2">
    <source>
        <dbReference type="Proteomes" id="UP000012329"/>
    </source>
</evidence>
<proteinExistence type="predicted"/>
<accession>A0A829D822</accession>
<sequence>MIQMDRFFSVGFVNGKLRKPKIVRSFLPFKNVEKAKPFLYSKSFCDDIRKTVV</sequence>
<organism evidence="1 2">
    <name type="scientific">Leptospira interrogans str. 2002000626</name>
    <dbReference type="NCBI Taxonomy" id="996803"/>
    <lineage>
        <taxon>Bacteria</taxon>
        <taxon>Pseudomonadati</taxon>
        <taxon>Spirochaetota</taxon>
        <taxon>Spirochaetia</taxon>
        <taxon>Leptospirales</taxon>
        <taxon>Leptospiraceae</taxon>
        <taxon>Leptospira</taxon>
    </lineage>
</organism>
<gene>
    <name evidence="1" type="ORF">LEP1GSC029_5186</name>
</gene>
<dbReference type="AlphaFoldDB" id="A0A829D822"/>